<dbReference type="AlphaFoldDB" id="A0A8C5G1S2"/>
<reference evidence="1" key="3">
    <citation type="submission" date="2025-09" db="UniProtKB">
        <authorList>
            <consortium name="Ensembl"/>
        </authorList>
    </citation>
    <scope>IDENTIFICATION</scope>
</reference>
<dbReference type="Ensembl" id="ENSGWIT00000009402.1">
    <property type="protein sequence ID" value="ENSGWIP00000008420.1"/>
    <property type="gene ID" value="ENSGWIG00000004986.1"/>
</dbReference>
<reference evidence="1" key="1">
    <citation type="submission" date="2020-06" db="EMBL/GenBank/DDBJ databases">
        <authorList>
            <consortium name="Wellcome Sanger Institute Data Sharing"/>
        </authorList>
    </citation>
    <scope>NUCLEOTIDE SEQUENCE [LARGE SCALE GENOMIC DNA]</scope>
</reference>
<protein>
    <recommendedName>
        <fullName evidence="3">Endonuclease/exonuclease/phosphatase domain-containing protein</fullName>
    </recommendedName>
</protein>
<accession>A0A8C5G1S2</accession>
<name>A0A8C5G1S2_GOUWI</name>
<keyword evidence="2" id="KW-1185">Reference proteome</keyword>
<dbReference type="Gene3D" id="3.60.10.10">
    <property type="entry name" value="Endonuclease/exonuclease/phosphatase"/>
    <property type="match status" value="1"/>
</dbReference>
<organism evidence="1 2">
    <name type="scientific">Gouania willdenowi</name>
    <name type="common">Blunt-snouted clingfish</name>
    <name type="synonym">Lepadogaster willdenowi</name>
    <dbReference type="NCBI Taxonomy" id="441366"/>
    <lineage>
        <taxon>Eukaryota</taxon>
        <taxon>Metazoa</taxon>
        <taxon>Chordata</taxon>
        <taxon>Craniata</taxon>
        <taxon>Vertebrata</taxon>
        <taxon>Euteleostomi</taxon>
        <taxon>Actinopterygii</taxon>
        <taxon>Neopterygii</taxon>
        <taxon>Teleostei</taxon>
        <taxon>Neoteleostei</taxon>
        <taxon>Acanthomorphata</taxon>
        <taxon>Ovalentaria</taxon>
        <taxon>Blenniimorphae</taxon>
        <taxon>Blenniiformes</taxon>
        <taxon>Gobiesocoidei</taxon>
        <taxon>Gobiesocidae</taxon>
        <taxon>Gobiesocinae</taxon>
        <taxon>Gouania</taxon>
    </lineage>
</organism>
<reference evidence="1" key="2">
    <citation type="submission" date="2025-08" db="UniProtKB">
        <authorList>
            <consortium name="Ensembl"/>
        </authorList>
    </citation>
    <scope>IDENTIFICATION</scope>
</reference>
<proteinExistence type="predicted"/>
<dbReference type="SUPFAM" id="SSF56219">
    <property type="entry name" value="DNase I-like"/>
    <property type="match status" value="1"/>
</dbReference>
<dbReference type="InterPro" id="IPR036691">
    <property type="entry name" value="Endo/exonu/phosph_ase_sf"/>
</dbReference>
<evidence type="ECO:0000313" key="2">
    <source>
        <dbReference type="Proteomes" id="UP000694680"/>
    </source>
</evidence>
<dbReference type="Proteomes" id="UP000694680">
    <property type="component" value="Chromosome 20"/>
</dbReference>
<evidence type="ECO:0008006" key="3">
    <source>
        <dbReference type="Google" id="ProtNLM"/>
    </source>
</evidence>
<sequence length="123" mass="14174">MNSTIDPEGRYIIIKVVIYNKCFTILNLYAPNNDDPDFFHRVFSELSDLSADSSLIIRSDLNLGLNTSLDRSSKCPNTSINELHGRSWNRRRLPHGHFTHSQVVWLTHLVHHTHIPNLWGAGW</sequence>
<evidence type="ECO:0000313" key="1">
    <source>
        <dbReference type="Ensembl" id="ENSGWIP00000008420.1"/>
    </source>
</evidence>